<dbReference type="Proteomes" id="UP000053477">
    <property type="component" value="Unassembled WGS sequence"/>
</dbReference>
<dbReference type="AlphaFoldDB" id="A0A0H2RKE6"/>
<name>A0A0H2RKE6_9AGAM</name>
<reference evidence="1 2" key="1">
    <citation type="submission" date="2015-04" db="EMBL/GenBank/DDBJ databases">
        <title>Complete genome sequence of Schizopora paradoxa KUC8140, a cosmopolitan wood degrader in East Asia.</title>
        <authorList>
            <consortium name="DOE Joint Genome Institute"/>
            <person name="Min B."/>
            <person name="Park H."/>
            <person name="Jang Y."/>
            <person name="Kim J.-J."/>
            <person name="Kim K.H."/>
            <person name="Pangilinan J."/>
            <person name="Lipzen A."/>
            <person name="Riley R."/>
            <person name="Grigoriev I.V."/>
            <person name="Spatafora J.W."/>
            <person name="Choi I.-G."/>
        </authorList>
    </citation>
    <scope>NUCLEOTIDE SEQUENCE [LARGE SCALE GENOMIC DNA]</scope>
    <source>
        <strain evidence="1 2">KUC8140</strain>
    </source>
</reference>
<sequence length="179" mass="20038">MSQFNASETKKAAEDIQNNRKIRQIDSTIVHNVALSSHHPAHLTKESCRLHTLPRTKCTNVRPQASACFRPNPSRSEIAQNLEHWVFSHCCMRILKYGTSDAGIVVFAGINSGTFGHFGHLASRSSGGQPFTPKHNCRISSLVYSANSRCTFSIHALALNGISRHLRCRSFIRYRTSQF</sequence>
<protein>
    <submittedName>
        <fullName evidence="1">Uncharacterized protein</fullName>
    </submittedName>
</protein>
<gene>
    <name evidence="1" type="ORF">SCHPADRAFT_416491</name>
</gene>
<keyword evidence="2" id="KW-1185">Reference proteome</keyword>
<evidence type="ECO:0000313" key="1">
    <source>
        <dbReference type="EMBL" id="KLO12445.1"/>
    </source>
</evidence>
<dbReference type="InParanoid" id="A0A0H2RKE6"/>
<dbReference type="EMBL" id="KQ085977">
    <property type="protein sequence ID" value="KLO12445.1"/>
    <property type="molecule type" value="Genomic_DNA"/>
</dbReference>
<evidence type="ECO:0000313" key="2">
    <source>
        <dbReference type="Proteomes" id="UP000053477"/>
    </source>
</evidence>
<organism evidence="1 2">
    <name type="scientific">Schizopora paradoxa</name>
    <dbReference type="NCBI Taxonomy" id="27342"/>
    <lineage>
        <taxon>Eukaryota</taxon>
        <taxon>Fungi</taxon>
        <taxon>Dikarya</taxon>
        <taxon>Basidiomycota</taxon>
        <taxon>Agaricomycotina</taxon>
        <taxon>Agaricomycetes</taxon>
        <taxon>Hymenochaetales</taxon>
        <taxon>Schizoporaceae</taxon>
        <taxon>Schizopora</taxon>
    </lineage>
</organism>
<proteinExistence type="predicted"/>
<accession>A0A0H2RKE6</accession>